<feature type="domain" description="Fibronectin type-III" evidence="10">
    <location>
        <begin position="1444"/>
        <end position="1533"/>
    </location>
</feature>
<evidence type="ECO:0000313" key="12">
    <source>
        <dbReference type="Proteomes" id="UP001371305"/>
    </source>
</evidence>
<feature type="domain" description="Fibronectin type-III" evidence="10">
    <location>
        <begin position="1791"/>
        <end position="1872"/>
    </location>
</feature>
<accession>A0ABU9B3Q3</accession>
<dbReference type="PROSITE" id="PS50853">
    <property type="entry name" value="FN3"/>
    <property type="match status" value="6"/>
</dbReference>
<gene>
    <name evidence="11" type="ORF">WKV53_28075</name>
</gene>
<dbReference type="InterPro" id="IPR021720">
    <property type="entry name" value="Malectin_dom"/>
</dbReference>
<reference evidence="11 12" key="1">
    <citation type="submission" date="2024-04" db="EMBL/GenBank/DDBJ databases">
        <title>Luteolibacter sp. isolated from soil.</title>
        <authorList>
            <person name="An J."/>
        </authorList>
    </citation>
    <scope>NUCLEOTIDE SEQUENCE [LARGE SCALE GENOMIC DNA]</scope>
    <source>
        <strain evidence="11 12">Y139</strain>
    </source>
</reference>
<dbReference type="InterPro" id="IPR013783">
    <property type="entry name" value="Ig-like_fold"/>
</dbReference>
<evidence type="ECO:0000256" key="8">
    <source>
        <dbReference type="ARBA" id="ARBA00023180"/>
    </source>
</evidence>
<keyword evidence="12" id="KW-1185">Reference proteome</keyword>
<keyword evidence="4" id="KW-0732">Signal</keyword>
<keyword evidence="3" id="KW-0812">Transmembrane</keyword>
<feature type="domain" description="Fibronectin type-III" evidence="10">
    <location>
        <begin position="2050"/>
        <end position="2146"/>
    </location>
</feature>
<sequence>MKLKFLSRGSNERADASSSGWRTALKLSVLLVTAALPVAKAQTVGFSPSLLNWPAGNNNNKAKDVTSLQFGPDNRLYFTQLNGTVIACDVTRVAANNYQATNAETILLVKNLPNYDDDGTYNPAPLLANGAVGYRQCTGLVVTGTAANPVIYVSSCDPREGAGSGGTDFNLDTNSGIISRLTKNGSGVWEKVDIVRGLPRSEENHANNGLNISADGNTLYLAQGGNTNAGSPSANFAYAAEYALSAAILSIDLVAINALPVKTDAHGQNYLYDLPTLNDPNPSRAHNPDGSDVNDPFGGNDGLNQAKLVLGGPVQIFHAGFRNPYDILIAKTPGRAGKMYTFDNAANNGWGGYPKNEATPATVTNEYVTGEPGTVNNKDGLYLLTQGGYRGHPNPIRANPAGAGWFHNIEGPGGGFVYAASPTTDWPPVPVSMADPRQGDFKLPGAADGALITNSASTTGVAEYTAPNFGGAMVGNIIATQYSANSVQRVIMNADGTAATGSSILLSGSSYGTPLDVTCPGPGAAPALWGTIFVGHHSSKITILEPTDFGSGGGGVCSGVFSFALDEDNDGYSNADELTNNSEPCSPAVTPPDNDGDFLSDLLDSDDDNDGIVDTQDMFAIDALNGRDVAPPVRRELFNELGIGFFSIGFKGVMMNPGENYAQKMNVDELIAGGTAGLFTDPTVGPGTPHGASNTQINGFDFGVNINEFTGPVLATSRLGGLLFNGTPTAAQSQGIFIGNGDQDNYVQIAVNANNGAGGIEVVYEKNGIILTQTIYAAPGIFSSDVILGFLIDPIAGTVRPGYSLGGGAFTYPGPALTVTGKVLDSIRGTNAMAFGLLATTGNVATPTFNATWDYFDVSPVPNTASAKLTISGAGTLTSSSTNTGGSYKLENTSTGGQKITSVSVDLRTGMMPDVVFDPNHTAGDADGKAFEVDPNDVADLPAPTGSATYAFGAPHNGVDSADGYSMITVNTSGMDFPAGRLLKFSSDIDPLSVKMTPTPVTGPGPFEASSVSGLEIIGATITVTFDDGTVRKSRLAGLPGTSNANKGSMAQLATSQLPTPVISVAGQSSPFTTTTQPTVRIVGPAGSAVELGVFRSALRLVDGAFTVPGYQIDPFETNRVESFGYSDATIGANGYVDVPLTLNYDTTLGGIHMVTAFLTDGSGNRSATSNVLTIEYNPTAAAPTALFRINAGSTTSYTDTAGQVWAPDLSTSTYNTTSGDNAGFANAISGTDDDVLYQTFRYDGSASSPLDFNFTVPNGNYEVRLHFAETWSSITAAGQRVFDVQLEGQTAINNLDVFAEAGANAKLVKTLQTTVTDGLLTLGLRHEVQNPFICGIEVYQLSVAGVDTEPPVAPAILTQSNLLSSSVQLAWSQASDNSGSIAGYRLYRTGQVAALVQTTSLSYVATGLMPATQYTFGVEAFDAAGNVSPRTTLTLTTAADTQNPTTPGQFKGVAGNEAAVLSWQAATDDTQVQEYRISRDGNQIAVVTGLTYTNTGLTNGTTYQFSVVAVDVVGKLSPAATVSVKPRAVGPALYRVDCGLLSGSYTDLDGLVWATDSGYNASSNTTGPTPAITTTIAGTNAQEMYRTYRYKNRQSNTPLKYEFNVPNGEYELRLHFAEVWTGANAAGVRVFNVAVEGAAALTNFDIFAEAGLNTALVKAIPVTVADGKMTIDFTVVTQNPQVSGIEIFPLQDGPPDTTPPAAPANLIVSAKTDASVSLSWNTPADDAVAWVVKRGATTLGIVSTTGFSETGLTPNTAYSYSVEARDAAGNLSTASTLNVTTDPDTTPPPPPQNFVALPGNGLVALSWQAPSTGGPVDHYQILRNSVELTTVTTLNYTDNAVTNGTTYAYQVKAVDAAGNHSTPASATVQPQSLGAALYRINCGPAVGNYTDPTGTVWAQDAYFNSNNATTGTVTTTVTGTTIPEIYKTSRSKNRNSTTPLQYQFPVTNGVYELRLHFSETSQTAVHKRVFDVAVEGSVALDDLDIYSEVGANKALVKALPVVVSDGSLTIDFLVVKDMVDGVLTALQNPQVNAIEIYPVISNDTTAPSVPSNLASSNVTQTGASLSWTASTDNSGGSGLAGYRVYRRIPATETVEQAQLVGTVTSPSFSESSLTPGTAYEYRVVAYDVIGNVSAAAVLPVTTVALDTTPPTVPGSLVATPSLGQVALTWQASTDIGGSGVQSYLVLRDGNQIGTVTSPGYTDTGLIGNVAFVYEVKAKDVAGNTSASATANATTPPDAVAPPAPRYLTAVPGNGSVTLSWLASAANDVSGYQVRRNGVLITTVSSPGYVDSGLNNGQTYTYLVRAVDTSTNTSANVTASATPRVLGAVVARVNAGGGQFTDVLGNVWAEDVGFFNTGSTAPNNTIPISGTDDDSLYQSERFDTSPAGADLEFSTVVPNGKYEVKLYFAETYNQITAAGQRVFDVYAEEQLAIDDLDIFDRVGSNAALTMVLSPVTVTDGNLNIRFDHLGIQNPKVCAVEVTAIASTGLPTFAEWLTSYNLTGQTTADSDHGGLSNLDEYQLQMNPNDPNDDLVFHLTCTKQGAGKLIALPALKPIGNYYVHRSANLSDIANVANRINTITKAQIEGMTPTQRATYTVQDNTGGTRAFYQLFFEPAP</sequence>
<evidence type="ECO:0000259" key="10">
    <source>
        <dbReference type="PROSITE" id="PS50853"/>
    </source>
</evidence>
<feature type="domain" description="Fibronectin type-III" evidence="10">
    <location>
        <begin position="1351"/>
        <end position="1441"/>
    </location>
</feature>
<comment type="subcellular location">
    <subcellularLocation>
        <location evidence="1">Endoplasmic reticulum membrane</location>
        <topology evidence="1">Single-pass type I membrane protein</topology>
    </subcellularLocation>
</comment>
<dbReference type="Gene3D" id="2.60.120.430">
    <property type="entry name" value="Galactose-binding lectin"/>
    <property type="match status" value="4"/>
</dbReference>
<dbReference type="InterPro" id="IPR008979">
    <property type="entry name" value="Galactose-bd-like_sf"/>
</dbReference>
<dbReference type="PANTHER" id="PTHR13460">
    <property type="match status" value="1"/>
</dbReference>
<dbReference type="SUPFAM" id="SSF49265">
    <property type="entry name" value="Fibronectin type III"/>
    <property type="match status" value="4"/>
</dbReference>
<dbReference type="SUPFAM" id="SSF49785">
    <property type="entry name" value="Galactose-binding domain-like"/>
    <property type="match status" value="4"/>
</dbReference>
<organism evidence="11 12">
    <name type="scientific">Luteolibacter soli</name>
    <dbReference type="NCBI Taxonomy" id="3135280"/>
    <lineage>
        <taxon>Bacteria</taxon>
        <taxon>Pseudomonadati</taxon>
        <taxon>Verrucomicrobiota</taxon>
        <taxon>Verrucomicrobiia</taxon>
        <taxon>Verrucomicrobiales</taxon>
        <taxon>Verrucomicrobiaceae</taxon>
        <taxon>Luteolibacter</taxon>
    </lineage>
</organism>
<dbReference type="RefSeq" id="WP_341408178.1">
    <property type="nucleotide sequence ID" value="NZ_JBBUKT010000019.1"/>
</dbReference>
<dbReference type="CDD" id="cd00063">
    <property type="entry name" value="FN3"/>
    <property type="match status" value="4"/>
</dbReference>
<evidence type="ECO:0000256" key="1">
    <source>
        <dbReference type="ARBA" id="ARBA00004115"/>
    </source>
</evidence>
<comment type="similarity">
    <text evidence="2">Belongs to the malectin family.</text>
</comment>
<keyword evidence="7" id="KW-0472">Membrane</keyword>
<dbReference type="InterPro" id="IPR039155">
    <property type="entry name" value="MLEC"/>
</dbReference>
<evidence type="ECO:0000256" key="2">
    <source>
        <dbReference type="ARBA" id="ARBA00009141"/>
    </source>
</evidence>
<dbReference type="InterPro" id="IPR018247">
    <property type="entry name" value="EF_Hand_1_Ca_BS"/>
</dbReference>
<feature type="domain" description="Fibronectin type-III" evidence="10">
    <location>
        <begin position="1703"/>
        <end position="1790"/>
    </location>
</feature>
<dbReference type="PROSITE" id="PS00018">
    <property type="entry name" value="EF_HAND_1"/>
    <property type="match status" value="1"/>
</dbReference>
<dbReference type="Gene3D" id="2.60.40.10">
    <property type="entry name" value="Immunoglobulins"/>
    <property type="match status" value="7"/>
</dbReference>
<name>A0ABU9B3Q3_9BACT</name>
<evidence type="ECO:0000313" key="11">
    <source>
        <dbReference type="EMBL" id="MEK7954408.1"/>
    </source>
</evidence>
<evidence type="ECO:0000256" key="6">
    <source>
        <dbReference type="ARBA" id="ARBA00022989"/>
    </source>
</evidence>
<dbReference type="InterPro" id="IPR003961">
    <property type="entry name" value="FN3_dom"/>
</dbReference>
<dbReference type="Proteomes" id="UP001371305">
    <property type="component" value="Unassembled WGS sequence"/>
</dbReference>
<evidence type="ECO:0000256" key="5">
    <source>
        <dbReference type="ARBA" id="ARBA00022824"/>
    </source>
</evidence>
<evidence type="ECO:0000256" key="4">
    <source>
        <dbReference type="ARBA" id="ARBA00022729"/>
    </source>
</evidence>
<keyword evidence="5" id="KW-0256">Endoplasmic reticulum</keyword>
<proteinExistence type="inferred from homology"/>
<keyword evidence="8" id="KW-0325">Glycoprotein</keyword>
<evidence type="ECO:0000256" key="3">
    <source>
        <dbReference type="ARBA" id="ARBA00022692"/>
    </source>
</evidence>
<evidence type="ECO:0000256" key="7">
    <source>
        <dbReference type="ARBA" id="ARBA00023136"/>
    </source>
</evidence>
<comment type="caution">
    <text evidence="11">The sequence shown here is derived from an EMBL/GenBank/DDBJ whole genome shotgun (WGS) entry which is preliminary data.</text>
</comment>
<protein>
    <submittedName>
        <fullName evidence="11">Malectin domain-containing carbohydrate-binding protein</fullName>
    </submittedName>
</protein>
<dbReference type="EMBL" id="JBBUKT010000019">
    <property type="protein sequence ID" value="MEK7954408.1"/>
    <property type="molecule type" value="Genomic_DNA"/>
</dbReference>
<keyword evidence="9" id="KW-0119">Carbohydrate metabolism</keyword>
<dbReference type="PANTHER" id="PTHR13460:SF0">
    <property type="entry name" value="MALECTIN"/>
    <property type="match status" value="1"/>
</dbReference>
<dbReference type="SMART" id="SM00060">
    <property type="entry name" value="FN3"/>
    <property type="match status" value="7"/>
</dbReference>
<evidence type="ECO:0000256" key="9">
    <source>
        <dbReference type="ARBA" id="ARBA00023277"/>
    </source>
</evidence>
<dbReference type="InterPro" id="IPR036116">
    <property type="entry name" value="FN3_sf"/>
</dbReference>
<dbReference type="Pfam" id="PF00041">
    <property type="entry name" value="fn3"/>
    <property type="match status" value="3"/>
</dbReference>
<keyword evidence="6" id="KW-1133">Transmembrane helix</keyword>
<dbReference type="Pfam" id="PF11721">
    <property type="entry name" value="Malectin"/>
    <property type="match status" value="4"/>
</dbReference>
<feature type="domain" description="Fibronectin type-III" evidence="10">
    <location>
        <begin position="2150"/>
        <end position="2238"/>
    </location>
</feature>